<accession>A0A1F7GZQ7</accession>
<comment type="caution">
    <text evidence="1">The sequence shown here is derived from an EMBL/GenBank/DDBJ whole genome shotgun (WGS) entry which is preliminary data.</text>
</comment>
<reference evidence="1 2" key="1">
    <citation type="journal article" date="2016" name="Nat. Commun.">
        <title>Thousands of microbial genomes shed light on interconnected biogeochemical processes in an aquifer system.</title>
        <authorList>
            <person name="Anantharaman K."/>
            <person name="Brown C.T."/>
            <person name="Hug L.A."/>
            <person name="Sharon I."/>
            <person name="Castelle C.J."/>
            <person name="Probst A.J."/>
            <person name="Thomas B.C."/>
            <person name="Singh A."/>
            <person name="Wilkins M.J."/>
            <person name="Karaoz U."/>
            <person name="Brodie E.L."/>
            <person name="Williams K.H."/>
            <person name="Hubbard S.S."/>
            <person name="Banfield J.F."/>
        </authorList>
    </citation>
    <scope>NUCLEOTIDE SEQUENCE [LARGE SCALE GENOMIC DNA]</scope>
</reference>
<organism evidence="1 2">
    <name type="scientific">Candidatus Roizmanbacteria bacterium RIFCSPHIGHO2_02_FULL_37_24</name>
    <dbReference type="NCBI Taxonomy" id="1802037"/>
    <lineage>
        <taxon>Bacteria</taxon>
        <taxon>Candidatus Roizmaniibacteriota</taxon>
    </lineage>
</organism>
<dbReference type="EMBL" id="MFZM01000013">
    <property type="protein sequence ID" value="OGK24006.1"/>
    <property type="molecule type" value="Genomic_DNA"/>
</dbReference>
<evidence type="ECO:0000313" key="1">
    <source>
        <dbReference type="EMBL" id="OGK24006.1"/>
    </source>
</evidence>
<proteinExistence type="predicted"/>
<protein>
    <submittedName>
        <fullName evidence="1">Uncharacterized protein</fullName>
    </submittedName>
</protein>
<dbReference type="Proteomes" id="UP000177159">
    <property type="component" value="Unassembled WGS sequence"/>
</dbReference>
<dbReference type="AlphaFoldDB" id="A0A1F7GZQ7"/>
<name>A0A1F7GZQ7_9BACT</name>
<evidence type="ECO:0000313" key="2">
    <source>
        <dbReference type="Proteomes" id="UP000177159"/>
    </source>
</evidence>
<sequence length="231" mass="24718">MQKMRLLLSLIIVALTMGGMVGITGAFFSSEAKSIQNLFSSGSMEIVLTDLNQTRSAILSHSWEGTTLLPGSIIPEQSIVIRNNSNVHADHYDLIFSYTGSGDLAKNIILTDANSGFRYGVSPEDFESVNLITGLKGGDDVDYDIQKGSDGSQIGNIDGADGTTRDNRISLSELAAAGKIRIQKAEDSDGMRANSEATLWLNAMVDQNLTAQNANIEVTITIGLDQDASQL</sequence>
<gene>
    <name evidence="1" type="ORF">A3C24_02860</name>
</gene>